<feature type="region of interest" description="Disordered" evidence="5">
    <location>
        <begin position="143"/>
        <end position="275"/>
    </location>
</feature>
<dbReference type="InterPro" id="IPR036737">
    <property type="entry name" value="OmpA-like_sf"/>
</dbReference>
<feature type="compositionally biased region" description="Pro residues" evidence="5">
    <location>
        <begin position="179"/>
        <end position="208"/>
    </location>
</feature>
<proteinExistence type="predicted"/>
<dbReference type="PROSITE" id="PS51257">
    <property type="entry name" value="PROKAR_LIPOPROTEIN"/>
    <property type="match status" value="1"/>
</dbReference>
<dbReference type="Proteomes" id="UP001501710">
    <property type="component" value="Unassembled WGS sequence"/>
</dbReference>
<feature type="compositionally biased region" description="Low complexity" evidence="5">
    <location>
        <begin position="240"/>
        <end position="251"/>
    </location>
</feature>
<dbReference type="PANTHER" id="PTHR30329">
    <property type="entry name" value="STATOR ELEMENT OF FLAGELLAR MOTOR COMPLEX"/>
    <property type="match status" value="1"/>
</dbReference>
<dbReference type="PANTHER" id="PTHR30329:SF21">
    <property type="entry name" value="LIPOPROTEIN YIAD-RELATED"/>
    <property type="match status" value="1"/>
</dbReference>
<dbReference type="Pfam" id="PF00691">
    <property type="entry name" value="OmpA"/>
    <property type="match status" value="1"/>
</dbReference>
<organism evidence="7 8">
    <name type="scientific">Actinomadura meridiana</name>
    <dbReference type="NCBI Taxonomy" id="559626"/>
    <lineage>
        <taxon>Bacteria</taxon>
        <taxon>Bacillati</taxon>
        <taxon>Actinomycetota</taxon>
        <taxon>Actinomycetes</taxon>
        <taxon>Streptosporangiales</taxon>
        <taxon>Thermomonosporaceae</taxon>
        <taxon>Actinomadura</taxon>
    </lineage>
</organism>
<keyword evidence="8" id="KW-1185">Reference proteome</keyword>
<sequence>MRALPFAVSLTGLLLIAGCNDTDPAVTSEPPTVGVSGSHDPKSGYAKEGWFGGADGLHARVEIDGVERQGAKSVLRYSVTSLDSSTKSVPFTISLLDPVGRKLYRPTGSTSGDDFAPGATREMAAEYPTLPTGVQKVTAITPGTAGEFTGIPVTTPRPGSPEPSGPLPGFSTPPGSGSSPPPQFTFPPGFSPPPGFSLPPGFSPPPGFNPGSGGPTWGYRMSPDDGSRPLGAGAPSRVRPSTTSPSPTKTTTPPPSGSGGSPSTGITPQGPSLTENPVELYDLVEGETRDVASGASNETMALRADVLFETGSAKLSSRAKAVLDQIAPRIKATAVGPLTLTGYTDDKGEDAAVLKLSKERAEAVARELKSRLGGTFTYTANGKGKAEPVAKEGGADDAAARARNRRVEITYRVRPTSTAGAPSTGGSAAKGPAEFRPQDGKTVATRYGRFGAAKRRLEVKPFYRDGAYIVAVFDIVNEGPGNTPADAAYTDPNHPGGVFTSFSIQVPGGKDVYRAVRVGPRTPAGGPSAYVGPGRAVYRTGVNQPVRGFVYLPAPPGNVTSVTLDAGPFGKVDKVPVS</sequence>
<dbReference type="SUPFAM" id="SSF103088">
    <property type="entry name" value="OmpA-like"/>
    <property type="match status" value="1"/>
</dbReference>
<protein>
    <recommendedName>
        <fullName evidence="6">OmpA-like domain-containing protein</fullName>
    </recommendedName>
</protein>
<comment type="subcellular location">
    <subcellularLocation>
        <location evidence="1">Cell outer membrane</location>
    </subcellularLocation>
</comment>
<dbReference type="CDD" id="cd07185">
    <property type="entry name" value="OmpA_C-like"/>
    <property type="match status" value="1"/>
</dbReference>
<evidence type="ECO:0000256" key="4">
    <source>
        <dbReference type="PROSITE-ProRule" id="PRU00473"/>
    </source>
</evidence>
<name>A0ABP8CEG7_9ACTN</name>
<evidence type="ECO:0000313" key="8">
    <source>
        <dbReference type="Proteomes" id="UP001501710"/>
    </source>
</evidence>
<evidence type="ECO:0000259" key="6">
    <source>
        <dbReference type="PROSITE" id="PS51123"/>
    </source>
</evidence>
<accession>A0ABP8CEG7</accession>
<evidence type="ECO:0000256" key="3">
    <source>
        <dbReference type="ARBA" id="ARBA00023237"/>
    </source>
</evidence>
<reference evidence="8" key="1">
    <citation type="journal article" date="2019" name="Int. J. Syst. Evol. Microbiol.">
        <title>The Global Catalogue of Microorganisms (GCM) 10K type strain sequencing project: providing services to taxonomists for standard genome sequencing and annotation.</title>
        <authorList>
            <consortium name="The Broad Institute Genomics Platform"/>
            <consortium name="The Broad Institute Genome Sequencing Center for Infectious Disease"/>
            <person name="Wu L."/>
            <person name="Ma J."/>
        </authorList>
    </citation>
    <scope>NUCLEOTIDE SEQUENCE [LARGE SCALE GENOMIC DNA]</scope>
    <source>
        <strain evidence="8">JCM 17440</strain>
    </source>
</reference>
<keyword evidence="2 4" id="KW-0472">Membrane</keyword>
<keyword evidence="3" id="KW-0998">Cell outer membrane</keyword>
<evidence type="ECO:0000256" key="1">
    <source>
        <dbReference type="ARBA" id="ARBA00004442"/>
    </source>
</evidence>
<feature type="compositionally biased region" description="Low complexity" evidence="5">
    <location>
        <begin position="167"/>
        <end position="178"/>
    </location>
</feature>
<dbReference type="InterPro" id="IPR050330">
    <property type="entry name" value="Bact_OuterMem_StrucFunc"/>
</dbReference>
<dbReference type="Gene3D" id="3.30.1330.60">
    <property type="entry name" value="OmpA-like domain"/>
    <property type="match status" value="1"/>
</dbReference>
<dbReference type="InterPro" id="IPR006665">
    <property type="entry name" value="OmpA-like"/>
</dbReference>
<dbReference type="InterPro" id="IPR006664">
    <property type="entry name" value="OMP_bac"/>
</dbReference>
<evidence type="ECO:0000256" key="5">
    <source>
        <dbReference type="SAM" id="MobiDB-lite"/>
    </source>
</evidence>
<dbReference type="EMBL" id="BAABAS010000020">
    <property type="protein sequence ID" value="GAA4238286.1"/>
    <property type="molecule type" value="Genomic_DNA"/>
</dbReference>
<evidence type="ECO:0000313" key="7">
    <source>
        <dbReference type="EMBL" id="GAA4238286.1"/>
    </source>
</evidence>
<evidence type="ECO:0000256" key="2">
    <source>
        <dbReference type="ARBA" id="ARBA00023136"/>
    </source>
</evidence>
<feature type="domain" description="OmpA-like" evidence="6">
    <location>
        <begin position="295"/>
        <end position="415"/>
    </location>
</feature>
<dbReference type="RefSeq" id="WP_344901686.1">
    <property type="nucleotide sequence ID" value="NZ_BAABAS010000020.1"/>
</dbReference>
<dbReference type="PRINTS" id="PR01021">
    <property type="entry name" value="OMPADOMAIN"/>
</dbReference>
<feature type="compositionally biased region" description="Low complexity" evidence="5">
    <location>
        <begin position="263"/>
        <end position="272"/>
    </location>
</feature>
<gene>
    <name evidence="7" type="ORF">GCM10022254_53590</name>
</gene>
<feature type="region of interest" description="Disordered" evidence="5">
    <location>
        <begin position="416"/>
        <end position="439"/>
    </location>
</feature>
<comment type="caution">
    <text evidence="7">The sequence shown here is derived from an EMBL/GenBank/DDBJ whole genome shotgun (WGS) entry which is preliminary data.</text>
</comment>
<dbReference type="PROSITE" id="PS51123">
    <property type="entry name" value="OMPA_2"/>
    <property type="match status" value="1"/>
</dbReference>
<feature type="compositionally biased region" description="Low complexity" evidence="5">
    <location>
        <begin position="416"/>
        <end position="432"/>
    </location>
</feature>